<reference evidence="1" key="1">
    <citation type="journal article" date="2020" name="Stud. Mycol.">
        <title>101 Dothideomycetes genomes: a test case for predicting lifestyles and emergence of pathogens.</title>
        <authorList>
            <person name="Haridas S."/>
            <person name="Albert R."/>
            <person name="Binder M."/>
            <person name="Bloem J."/>
            <person name="Labutti K."/>
            <person name="Salamov A."/>
            <person name="Andreopoulos B."/>
            <person name="Baker S."/>
            <person name="Barry K."/>
            <person name="Bills G."/>
            <person name="Bluhm B."/>
            <person name="Cannon C."/>
            <person name="Castanera R."/>
            <person name="Culley D."/>
            <person name="Daum C."/>
            <person name="Ezra D."/>
            <person name="Gonzalez J."/>
            <person name="Henrissat B."/>
            <person name="Kuo A."/>
            <person name="Liang C."/>
            <person name="Lipzen A."/>
            <person name="Lutzoni F."/>
            <person name="Magnuson J."/>
            <person name="Mondo S."/>
            <person name="Nolan M."/>
            <person name="Ohm R."/>
            <person name="Pangilinan J."/>
            <person name="Park H.-J."/>
            <person name="Ramirez L."/>
            <person name="Alfaro M."/>
            <person name="Sun H."/>
            <person name="Tritt A."/>
            <person name="Yoshinaga Y."/>
            <person name="Zwiers L.-H."/>
            <person name="Turgeon B."/>
            <person name="Goodwin S."/>
            <person name="Spatafora J."/>
            <person name="Crous P."/>
            <person name="Grigoriev I."/>
        </authorList>
    </citation>
    <scope>NUCLEOTIDE SEQUENCE</scope>
    <source>
        <strain evidence="1">CBS 525.71</strain>
    </source>
</reference>
<evidence type="ECO:0000313" key="1">
    <source>
        <dbReference type="EMBL" id="KAF2623380.1"/>
    </source>
</evidence>
<protein>
    <submittedName>
        <fullName evidence="1">Uncharacterized protein</fullName>
    </submittedName>
</protein>
<proteinExistence type="predicted"/>
<sequence>MTTAPTPAGINSNPSLYDNVGCVPNDAIFAAGFDYVVFNNDGMADTVCSTACVNRAYFAIAYGRDCLCSGTAPIATSDQFACTFPNAGARLEIRGSNTAMSVFSNAPAQVILSGPGGSTAPAIGNYLGCWAATNSAGLPSFASDIDPVTANTTTQGTCQIQCATYKYFAIGNGNTGNCDSKVAFADFQEGSQYTLDNDQCDLRAAGNPLEAGGAQNALSVFSNPAFLVHPDFLTLCSKLCSANVETYNPE</sequence>
<keyword evidence="2" id="KW-1185">Reference proteome</keyword>
<dbReference type="EMBL" id="MU006737">
    <property type="protein sequence ID" value="KAF2623380.1"/>
    <property type="molecule type" value="Genomic_DNA"/>
</dbReference>
<evidence type="ECO:0000313" key="2">
    <source>
        <dbReference type="Proteomes" id="UP000799754"/>
    </source>
</evidence>
<name>A0ACB6RPR4_9PLEO</name>
<organism evidence="1 2">
    <name type="scientific">Macroventuria anomochaeta</name>
    <dbReference type="NCBI Taxonomy" id="301207"/>
    <lineage>
        <taxon>Eukaryota</taxon>
        <taxon>Fungi</taxon>
        <taxon>Dikarya</taxon>
        <taxon>Ascomycota</taxon>
        <taxon>Pezizomycotina</taxon>
        <taxon>Dothideomycetes</taxon>
        <taxon>Pleosporomycetidae</taxon>
        <taxon>Pleosporales</taxon>
        <taxon>Pleosporineae</taxon>
        <taxon>Didymellaceae</taxon>
        <taxon>Macroventuria</taxon>
    </lineage>
</organism>
<comment type="caution">
    <text evidence="1">The sequence shown here is derived from an EMBL/GenBank/DDBJ whole genome shotgun (WGS) entry which is preliminary data.</text>
</comment>
<gene>
    <name evidence="1" type="ORF">BU25DRAFT_462025</name>
</gene>
<dbReference type="Proteomes" id="UP000799754">
    <property type="component" value="Unassembled WGS sequence"/>
</dbReference>
<accession>A0ACB6RPR4</accession>